<evidence type="ECO:0000313" key="5">
    <source>
        <dbReference type="Proteomes" id="UP001157034"/>
    </source>
</evidence>
<dbReference type="InterPro" id="IPR000683">
    <property type="entry name" value="Gfo/Idh/MocA-like_OxRdtase_N"/>
</dbReference>
<evidence type="ECO:0000313" key="4">
    <source>
        <dbReference type="EMBL" id="GMA94358.1"/>
    </source>
</evidence>
<proteinExistence type="inferred from homology"/>
<feature type="domain" description="Gfo/Idh/MocA-like oxidoreductase N-terminal" evidence="3">
    <location>
        <begin position="6"/>
        <end position="116"/>
    </location>
</feature>
<keyword evidence="2" id="KW-0560">Oxidoreductase</keyword>
<evidence type="ECO:0000256" key="2">
    <source>
        <dbReference type="ARBA" id="ARBA00023002"/>
    </source>
</evidence>
<dbReference type="PANTHER" id="PTHR22604:SF105">
    <property type="entry name" value="TRANS-1,2-DIHYDROBENZENE-1,2-DIOL DEHYDROGENASE"/>
    <property type="match status" value="1"/>
</dbReference>
<name>A0ABQ6K1L7_9MICO</name>
<gene>
    <name evidence="4" type="ORF">GCM10025881_11820</name>
</gene>
<dbReference type="InterPro" id="IPR050984">
    <property type="entry name" value="Gfo/Idh/MocA_domain"/>
</dbReference>
<sequence>MTEHLRWGILATGGIAQSFVKDLQLIGAPVAAVGSRDLGKARAFADRNGIPNAHGSYEELVADPDVDVIYVATPHSAHASAALLALAAGKHVLLEKPYTINAAEAQQVVDLAESRASSCSRRCGRAGCRT</sequence>
<reference evidence="5" key="1">
    <citation type="journal article" date="2019" name="Int. J. Syst. Evol. Microbiol.">
        <title>The Global Catalogue of Microorganisms (GCM) 10K type strain sequencing project: providing services to taxonomists for standard genome sequencing and annotation.</title>
        <authorList>
            <consortium name="The Broad Institute Genomics Platform"/>
            <consortium name="The Broad Institute Genome Sequencing Center for Infectious Disease"/>
            <person name="Wu L."/>
            <person name="Ma J."/>
        </authorList>
    </citation>
    <scope>NUCLEOTIDE SEQUENCE [LARGE SCALE GENOMIC DNA]</scope>
    <source>
        <strain evidence="5">NBRC 108894</strain>
    </source>
</reference>
<organism evidence="4 5">
    <name type="scientific">Pseudolysinimonas kribbensis</name>
    <dbReference type="NCBI Taxonomy" id="433641"/>
    <lineage>
        <taxon>Bacteria</taxon>
        <taxon>Bacillati</taxon>
        <taxon>Actinomycetota</taxon>
        <taxon>Actinomycetes</taxon>
        <taxon>Micrococcales</taxon>
        <taxon>Microbacteriaceae</taxon>
        <taxon>Pseudolysinimonas</taxon>
    </lineage>
</organism>
<evidence type="ECO:0000259" key="3">
    <source>
        <dbReference type="Pfam" id="PF01408"/>
    </source>
</evidence>
<comment type="similarity">
    <text evidence="1">Belongs to the Gfo/Idh/MocA family.</text>
</comment>
<evidence type="ECO:0000256" key="1">
    <source>
        <dbReference type="ARBA" id="ARBA00010928"/>
    </source>
</evidence>
<keyword evidence="5" id="KW-1185">Reference proteome</keyword>
<dbReference type="Pfam" id="PF01408">
    <property type="entry name" value="GFO_IDH_MocA"/>
    <property type="match status" value="1"/>
</dbReference>
<dbReference type="Proteomes" id="UP001157034">
    <property type="component" value="Unassembled WGS sequence"/>
</dbReference>
<dbReference type="PANTHER" id="PTHR22604">
    <property type="entry name" value="OXIDOREDUCTASES"/>
    <property type="match status" value="1"/>
</dbReference>
<protein>
    <recommendedName>
        <fullName evidence="3">Gfo/Idh/MocA-like oxidoreductase N-terminal domain-containing protein</fullName>
    </recommendedName>
</protein>
<comment type="caution">
    <text evidence="4">The sequence shown here is derived from an EMBL/GenBank/DDBJ whole genome shotgun (WGS) entry which is preliminary data.</text>
</comment>
<accession>A0ABQ6K1L7</accession>
<dbReference type="EMBL" id="BSVB01000001">
    <property type="protein sequence ID" value="GMA94358.1"/>
    <property type="molecule type" value="Genomic_DNA"/>
</dbReference>
<dbReference type="InterPro" id="IPR036291">
    <property type="entry name" value="NAD(P)-bd_dom_sf"/>
</dbReference>
<dbReference type="SUPFAM" id="SSF51735">
    <property type="entry name" value="NAD(P)-binding Rossmann-fold domains"/>
    <property type="match status" value="1"/>
</dbReference>
<dbReference type="Gene3D" id="3.40.50.720">
    <property type="entry name" value="NAD(P)-binding Rossmann-like Domain"/>
    <property type="match status" value="1"/>
</dbReference>